<feature type="transmembrane region" description="Helical" evidence="5">
    <location>
        <begin position="40"/>
        <end position="61"/>
    </location>
</feature>
<evidence type="ECO:0000256" key="2">
    <source>
        <dbReference type="ARBA" id="ARBA00022679"/>
    </source>
</evidence>
<keyword evidence="2 5" id="KW-0808">Transferase</keyword>
<dbReference type="NCBIfam" id="NF002956">
    <property type="entry name" value="PRK03612.1"/>
    <property type="match status" value="1"/>
</dbReference>
<feature type="binding site" evidence="5">
    <location>
        <position position="320"/>
    </location>
    <ligand>
        <name>S-methyl-5'-thioadenosine</name>
        <dbReference type="ChEBI" id="CHEBI:17509"/>
    </ligand>
</feature>
<feature type="binding site" evidence="5">
    <location>
        <position position="246"/>
    </location>
    <ligand>
        <name>S-methyl-5'-thioadenosine</name>
        <dbReference type="ChEBI" id="CHEBI:17509"/>
    </ligand>
</feature>
<feature type="binding site" evidence="5">
    <location>
        <begin position="354"/>
        <end position="355"/>
    </location>
    <ligand>
        <name>S-methyl-5'-thioadenosine</name>
        <dbReference type="ChEBI" id="CHEBI:17509"/>
    </ligand>
</feature>
<feature type="transmembrane region" description="Helical" evidence="5">
    <location>
        <begin position="147"/>
        <end position="166"/>
    </location>
</feature>
<comment type="caution">
    <text evidence="8">The sequence shown here is derived from an EMBL/GenBank/DDBJ whole genome shotgun (WGS) entry which is preliminary data.</text>
</comment>
<dbReference type="PROSITE" id="PS51006">
    <property type="entry name" value="PABS_2"/>
    <property type="match status" value="1"/>
</dbReference>
<proteinExistence type="inferred from homology"/>
<sequence>MRKALRPDHVLVFSVFVVASSGLAYELVSAALASYLLGDSVLQFSTVIGCYLFAMGVGSHLSRFVRDADLLRVFIEVELLIALVGGLSASLLFLLFGAQGVPFRTLLYALVFCIGVLVGSEIPLVMRLLDARKRETGLALGDMLSRVLTFDYLGALIVSLLFPLLLAPWLGMARTALVFGLLNALVALYTLHAFRAELAVRGLLLRALAVIVLLAAALAGSGKLTGWSEQRLYGDTIVHAQSTPYQRIVLTRWRDDLRLYLNGELQFSSRDEYRYHEALVHPALEGSGRARKVLVLGGGDGLAAREILRYADVASITLVDLDPAVTTLFAQQEELVALNRGALSDARVRVVNADAGQWLQNNDESFDAIIVDLPDPTNFALGKLYSVPFYRLLARRLSPGGLAAVQATSPYYAPHAYWCVEASLRAAGLATWPYHIYVPSFGEWGFLLAGRRADFTPAQHYRLPMRYLDPAASAAMFTFSQDLPRPEVEPNQLDTQALVRYYERDWRNVVR</sequence>
<keyword evidence="5" id="KW-0812">Transmembrane</keyword>
<evidence type="ECO:0000256" key="5">
    <source>
        <dbReference type="HAMAP-Rule" id="MF_00198"/>
    </source>
</evidence>
<dbReference type="InterPro" id="IPR029063">
    <property type="entry name" value="SAM-dependent_MTases_sf"/>
</dbReference>
<accession>A0ABT1QMK5</accession>
<dbReference type="InterPro" id="IPR030374">
    <property type="entry name" value="PABS"/>
</dbReference>
<comment type="subcellular location">
    <subcellularLocation>
        <location evidence="5">Cell membrane</location>
        <topology evidence="5">Multi-pass membrane protein</topology>
    </subcellularLocation>
</comment>
<feature type="domain" description="PABS" evidence="7">
    <location>
        <begin position="209"/>
        <end position="451"/>
    </location>
</feature>
<evidence type="ECO:0000313" key="8">
    <source>
        <dbReference type="EMBL" id="MCQ4163754.1"/>
    </source>
</evidence>
<keyword evidence="5" id="KW-0472">Membrane</keyword>
<evidence type="ECO:0000256" key="1">
    <source>
        <dbReference type="ARBA" id="ARBA00007867"/>
    </source>
</evidence>
<keyword evidence="5" id="KW-1133">Transmembrane helix</keyword>
<dbReference type="InterPro" id="IPR030373">
    <property type="entry name" value="PABS_CS"/>
</dbReference>
<keyword evidence="9" id="KW-1185">Reference proteome</keyword>
<feature type="transmembrane region" description="Helical" evidence="5">
    <location>
        <begin position="106"/>
        <end position="126"/>
    </location>
</feature>
<feature type="transmembrane region" description="Helical" evidence="5">
    <location>
        <begin position="172"/>
        <end position="191"/>
    </location>
</feature>
<dbReference type="Proteomes" id="UP001165498">
    <property type="component" value="Unassembled WGS sequence"/>
</dbReference>
<evidence type="ECO:0000256" key="4">
    <source>
        <dbReference type="ARBA" id="ARBA00023115"/>
    </source>
</evidence>
<dbReference type="RefSeq" id="WP_255911286.1">
    <property type="nucleotide sequence ID" value="NZ_JANFQO010000002.1"/>
</dbReference>
<comment type="caution">
    <text evidence="5">Lacks conserved residue(s) required for the propagation of feature annotation.</text>
</comment>
<feature type="transmembrane region" description="Helical" evidence="5">
    <location>
        <begin position="203"/>
        <end position="222"/>
    </location>
</feature>
<evidence type="ECO:0000259" key="7">
    <source>
        <dbReference type="PROSITE" id="PS51006"/>
    </source>
</evidence>
<keyword evidence="4 5" id="KW-0620">Polyamine biosynthesis</keyword>
<feature type="binding site" evidence="5">
    <location>
        <position position="300"/>
    </location>
    <ligand>
        <name>spermidine</name>
        <dbReference type="ChEBI" id="CHEBI:57834"/>
    </ligand>
</feature>
<gene>
    <name evidence="5" type="primary">speE</name>
    <name evidence="8" type="ORF">NM961_03410</name>
</gene>
<protein>
    <recommendedName>
        <fullName evidence="5">Polyamine aminopropyltransferase</fullName>
    </recommendedName>
    <alternativeName>
        <fullName evidence="5">Putrescine aminopropyltransferase</fullName>
        <shortName evidence="5">PAPT</shortName>
    </alternativeName>
    <alternativeName>
        <fullName evidence="5">Spermidine synthase</fullName>
        <shortName evidence="5">SPDS</shortName>
        <shortName evidence="5">SPDSY</shortName>
        <ecNumber evidence="5">2.5.1.16</ecNumber>
    </alternativeName>
</protein>
<comment type="pathway">
    <text evidence="5">Amine and polyamine biosynthesis; spermidine biosynthesis; spermidine from putrescine: step 1/1.</text>
</comment>
<feature type="transmembrane region" description="Helical" evidence="5">
    <location>
        <begin position="73"/>
        <end position="94"/>
    </location>
</feature>
<dbReference type="GO" id="GO:0004766">
    <property type="term" value="F:spermidine synthase activity"/>
    <property type="evidence" value="ECO:0007669"/>
    <property type="project" value="UniProtKB-EC"/>
</dbReference>
<reference evidence="8" key="1">
    <citation type="submission" date="2022-07" db="EMBL/GenBank/DDBJ databases">
        <title>Tahibacter sp., a new gammaproteobacterium isolated from the silt sample collected at pig farm.</title>
        <authorList>
            <person name="Chen H."/>
        </authorList>
    </citation>
    <scope>NUCLEOTIDE SEQUENCE</scope>
    <source>
        <strain evidence="8">P2K</strain>
    </source>
</reference>
<comment type="subunit">
    <text evidence="5">Homodimer or homotetramer.</text>
</comment>
<dbReference type="PROSITE" id="PS01330">
    <property type="entry name" value="PABS_1"/>
    <property type="match status" value="1"/>
</dbReference>
<dbReference type="CDD" id="cd02440">
    <property type="entry name" value="AdoMet_MTases"/>
    <property type="match status" value="1"/>
</dbReference>
<dbReference type="EMBL" id="JANFQO010000002">
    <property type="protein sequence ID" value="MCQ4163754.1"/>
    <property type="molecule type" value="Genomic_DNA"/>
</dbReference>
<keyword evidence="5" id="KW-1003">Cell membrane</keyword>
<dbReference type="PANTHER" id="PTHR43317">
    <property type="entry name" value="THERMOSPERMINE SYNTHASE ACAULIS5"/>
    <property type="match status" value="1"/>
</dbReference>
<comment type="function">
    <text evidence="5">Catalyzes the irreversible transfer of a propylamine group from the amino donor S-adenosylmethioninamine (decarboxy-AdoMet) to putrescine (1,4-diaminobutane) to yield spermidine.</text>
</comment>
<feature type="active site" description="Proton acceptor" evidence="5 6">
    <location>
        <position position="372"/>
    </location>
</feature>
<dbReference type="HAMAP" id="MF_00198">
    <property type="entry name" value="Spermidine_synth"/>
    <property type="match status" value="1"/>
</dbReference>
<dbReference type="EC" id="2.5.1.16" evidence="5"/>
<evidence type="ECO:0000256" key="6">
    <source>
        <dbReference type="PROSITE-ProRule" id="PRU00354"/>
    </source>
</evidence>
<comment type="similarity">
    <text evidence="1 5">Belongs to the spermidine/spermine synthase family.</text>
</comment>
<name>A0ABT1QMK5_9GAMM</name>
<dbReference type="NCBIfam" id="NF037959">
    <property type="entry name" value="MFS_SpdSyn"/>
    <property type="match status" value="1"/>
</dbReference>
<organism evidence="8 9">
    <name type="scientific">Tahibacter harae</name>
    <dbReference type="NCBI Taxonomy" id="2963937"/>
    <lineage>
        <taxon>Bacteria</taxon>
        <taxon>Pseudomonadati</taxon>
        <taxon>Pseudomonadota</taxon>
        <taxon>Gammaproteobacteria</taxon>
        <taxon>Lysobacterales</taxon>
        <taxon>Rhodanobacteraceae</taxon>
        <taxon>Tahibacter</taxon>
    </lineage>
</organism>
<dbReference type="SUPFAM" id="SSF53335">
    <property type="entry name" value="S-adenosyl-L-methionine-dependent methyltransferases"/>
    <property type="match status" value="1"/>
</dbReference>
<keyword evidence="3 5" id="KW-0745">Spermidine biosynthesis</keyword>
<comment type="catalytic activity">
    <reaction evidence="5">
        <text>S-adenosyl 3-(methylsulfanyl)propylamine + putrescine = S-methyl-5'-thioadenosine + spermidine + H(+)</text>
        <dbReference type="Rhea" id="RHEA:12721"/>
        <dbReference type="ChEBI" id="CHEBI:15378"/>
        <dbReference type="ChEBI" id="CHEBI:17509"/>
        <dbReference type="ChEBI" id="CHEBI:57443"/>
        <dbReference type="ChEBI" id="CHEBI:57834"/>
        <dbReference type="ChEBI" id="CHEBI:326268"/>
        <dbReference type="EC" id="2.5.1.16"/>
    </reaction>
</comment>
<feature type="binding site" evidence="5">
    <location>
        <position position="276"/>
    </location>
    <ligand>
        <name>spermidine</name>
        <dbReference type="ChEBI" id="CHEBI:57834"/>
    </ligand>
</feature>
<evidence type="ECO:0000313" key="9">
    <source>
        <dbReference type="Proteomes" id="UP001165498"/>
    </source>
</evidence>
<dbReference type="InterPro" id="IPR001045">
    <property type="entry name" value="Spermi_synthase"/>
</dbReference>
<dbReference type="PANTHER" id="PTHR43317:SF1">
    <property type="entry name" value="THERMOSPERMINE SYNTHASE ACAULIS5"/>
    <property type="match status" value="1"/>
</dbReference>
<dbReference type="Gene3D" id="3.40.50.150">
    <property type="entry name" value="Vaccinia Virus protein VP39"/>
    <property type="match status" value="1"/>
</dbReference>
<evidence type="ECO:0000256" key="3">
    <source>
        <dbReference type="ARBA" id="ARBA00023066"/>
    </source>
</evidence>
<dbReference type="Pfam" id="PF01564">
    <property type="entry name" value="Spermine_synth"/>
    <property type="match status" value="1"/>
</dbReference>